<reference evidence="1 2" key="1">
    <citation type="submission" date="2018-09" db="EMBL/GenBank/DDBJ databases">
        <title>Complete Genome sequences of three Leptospira mayottensis isolates obtained from Tenrecid mammals endemic to the Malagasy region.</title>
        <authorList>
            <person name="Cordonin C."/>
            <person name="Toty C."/>
        </authorList>
    </citation>
    <scope>NUCLEOTIDE SEQUENCE [LARGE SCALE GENOMIC DNA]</scope>
    <source>
        <strain evidence="1 2">MDI222</strain>
    </source>
</reference>
<name>A0ABN5NWD6_9LEPT</name>
<dbReference type="Proteomes" id="UP000258889">
    <property type="component" value="Chromosome i"/>
</dbReference>
<evidence type="ECO:0008006" key="3">
    <source>
        <dbReference type="Google" id="ProtNLM"/>
    </source>
</evidence>
<organism evidence="1 2">
    <name type="scientific">Leptospira mayottensis</name>
    <dbReference type="NCBI Taxonomy" id="1137606"/>
    <lineage>
        <taxon>Bacteria</taxon>
        <taxon>Pseudomonadati</taxon>
        <taxon>Spirochaetota</taxon>
        <taxon>Spirochaetia</taxon>
        <taxon>Leptospirales</taxon>
        <taxon>Leptospiraceae</taxon>
        <taxon>Leptospira</taxon>
    </lineage>
</organism>
<dbReference type="EMBL" id="CP030144">
    <property type="protein sequence ID" value="AXR64747.1"/>
    <property type="molecule type" value="Genomic_DNA"/>
</dbReference>
<protein>
    <recommendedName>
        <fullName evidence="3">Transposase</fullName>
    </recommendedName>
</protein>
<gene>
    <name evidence="1" type="ORF">DQM28_11495</name>
</gene>
<evidence type="ECO:0000313" key="2">
    <source>
        <dbReference type="Proteomes" id="UP000258889"/>
    </source>
</evidence>
<evidence type="ECO:0000313" key="1">
    <source>
        <dbReference type="EMBL" id="AXR64747.1"/>
    </source>
</evidence>
<accession>A0ABN5NWD6</accession>
<keyword evidence="2" id="KW-1185">Reference proteome</keyword>
<sequence>MLAKADSPKLSYIEFTLRKKHSPSYKKQTIQGTNKKNFVENAFTGIKRFRGCPKTSLYL</sequence>
<proteinExistence type="predicted"/>